<sequence>MATAREEIDEVREWLLSEVRLDRYADKLELNGFTTLQICCTIDENALDKIGIQLPYHRKRFLMFVEKLKEKLGLNLLTNEEDGVTSNMELTSSETGNEQLIHFDSEDESSGPLHDQCMKEDSGNSLISLPTEDGNSENIAIPALPPKRKQSLKLPPPPIPRRADLEEEEPSVEQRSKTVDTHAQDSKQPEVPPKKIPVKPPRRTIAKPSSENAPEIIPNTDAQTGIQEQRAISNSHVNDTVAVNTSEEDKAFAQINSTPAIFPELPKPEENMNKVTSADQVNEERATSPNEPKRPAPKAPERVPAKRPTPAPRNRVKSEDGILESALSPKSDTTNDSKPREFSALLNNTLEKRTKSFSTPVRKGNSLGDKPSTLPRSATTKRAAPPPVPPSRQTTAG</sequence>
<organism evidence="3 4">
    <name type="scientific">Desmophyllum pertusum</name>
    <dbReference type="NCBI Taxonomy" id="174260"/>
    <lineage>
        <taxon>Eukaryota</taxon>
        <taxon>Metazoa</taxon>
        <taxon>Cnidaria</taxon>
        <taxon>Anthozoa</taxon>
        <taxon>Hexacorallia</taxon>
        <taxon>Scleractinia</taxon>
        <taxon>Caryophylliina</taxon>
        <taxon>Caryophylliidae</taxon>
        <taxon>Desmophyllum</taxon>
    </lineage>
</organism>
<evidence type="ECO:0000259" key="2">
    <source>
        <dbReference type="PROSITE" id="PS50105"/>
    </source>
</evidence>
<feature type="region of interest" description="Disordered" evidence="1">
    <location>
        <begin position="105"/>
        <end position="397"/>
    </location>
</feature>
<dbReference type="EMBL" id="MU826842">
    <property type="protein sequence ID" value="KAJ7371854.1"/>
    <property type="molecule type" value="Genomic_DNA"/>
</dbReference>
<reference evidence="3" key="1">
    <citation type="submission" date="2023-01" db="EMBL/GenBank/DDBJ databases">
        <title>Genome assembly of the deep-sea coral Lophelia pertusa.</title>
        <authorList>
            <person name="Herrera S."/>
            <person name="Cordes E."/>
        </authorList>
    </citation>
    <scope>NUCLEOTIDE SEQUENCE</scope>
    <source>
        <strain evidence="3">USNM1676648</strain>
        <tissue evidence="3">Polyp</tissue>
    </source>
</reference>
<feature type="compositionally biased region" description="Polar residues" evidence="1">
    <location>
        <begin position="220"/>
        <end position="245"/>
    </location>
</feature>
<feature type="compositionally biased region" description="Basic and acidic residues" evidence="1">
    <location>
        <begin position="282"/>
        <end position="304"/>
    </location>
</feature>
<dbReference type="Proteomes" id="UP001163046">
    <property type="component" value="Unassembled WGS sequence"/>
</dbReference>
<dbReference type="GO" id="GO:0005737">
    <property type="term" value="C:cytoplasm"/>
    <property type="evidence" value="ECO:0007669"/>
    <property type="project" value="TreeGrafter"/>
</dbReference>
<feature type="compositionally biased region" description="Basic residues" evidence="1">
    <location>
        <begin position="196"/>
        <end position="205"/>
    </location>
</feature>
<dbReference type="AlphaFoldDB" id="A0A9W9Z027"/>
<dbReference type="PROSITE" id="PS50105">
    <property type="entry name" value="SAM_DOMAIN"/>
    <property type="match status" value="1"/>
</dbReference>
<dbReference type="GO" id="GO:0005547">
    <property type="term" value="F:phosphatidylinositol-3,4,5-trisphosphate binding"/>
    <property type="evidence" value="ECO:0007669"/>
    <property type="project" value="TreeGrafter"/>
</dbReference>
<accession>A0A9W9Z027</accession>
<feature type="domain" description="SAM" evidence="2">
    <location>
        <begin position="6"/>
        <end position="71"/>
    </location>
</feature>
<comment type="caution">
    <text evidence="3">The sequence shown here is derived from an EMBL/GenBank/DDBJ whole genome shotgun (WGS) entry which is preliminary data.</text>
</comment>
<evidence type="ECO:0000313" key="4">
    <source>
        <dbReference type="Proteomes" id="UP001163046"/>
    </source>
</evidence>
<dbReference type="InterPro" id="IPR052227">
    <property type="entry name" value="Arf-Rho-GAP_ANK-PH_domain"/>
</dbReference>
<dbReference type="SUPFAM" id="SSF47769">
    <property type="entry name" value="SAM/Pointed domain"/>
    <property type="match status" value="1"/>
</dbReference>
<dbReference type="Gene3D" id="1.10.150.50">
    <property type="entry name" value="Transcription Factor, Ets-1"/>
    <property type="match status" value="1"/>
</dbReference>
<dbReference type="PANTHER" id="PTHR45899">
    <property type="entry name" value="RHO GTPASE ACTIVATING PROTEIN AT 15B, ISOFORM C"/>
    <property type="match status" value="1"/>
</dbReference>
<evidence type="ECO:0000256" key="1">
    <source>
        <dbReference type="SAM" id="MobiDB-lite"/>
    </source>
</evidence>
<dbReference type="PANTHER" id="PTHR45899:SF2">
    <property type="entry name" value="RHO GTPASE ACTIVATING PROTEIN AT 15B, ISOFORM C"/>
    <property type="match status" value="1"/>
</dbReference>
<dbReference type="InterPro" id="IPR001660">
    <property type="entry name" value="SAM"/>
</dbReference>
<feature type="compositionally biased region" description="Basic and acidic residues" evidence="1">
    <location>
        <begin position="172"/>
        <end position="188"/>
    </location>
</feature>
<dbReference type="Pfam" id="PF00536">
    <property type="entry name" value="SAM_1"/>
    <property type="match status" value="1"/>
</dbReference>
<name>A0A9W9Z027_9CNID</name>
<dbReference type="OrthoDB" id="6021192at2759"/>
<dbReference type="InterPro" id="IPR013761">
    <property type="entry name" value="SAM/pointed_sf"/>
</dbReference>
<proteinExistence type="predicted"/>
<protein>
    <submittedName>
        <fullName evidence="3">Phosphatidylinositol-3,4,5-trisphosphate binding</fullName>
    </submittedName>
</protein>
<evidence type="ECO:0000313" key="3">
    <source>
        <dbReference type="EMBL" id="KAJ7371854.1"/>
    </source>
</evidence>
<gene>
    <name evidence="3" type="primary">ARAP1_1</name>
    <name evidence="3" type="ORF">OS493_023197</name>
</gene>
<keyword evidence="4" id="KW-1185">Reference proteome</keyword>